<dbReference type="GO" id="GO:0016020">
    <property type="term" value="C:membrane"/>
    <property type="evidence" value="ECO:0007669"/>
    <property type="project" value="TreeGrafter"/>
</dbReference>
<dbReference type="OrthoDB" id="270970at2759"/>
<dbReference type="Proteomes" id="UP000054560">
    <property type="component" value="Unassembled WGS sequence"/>
</dbReference>
<dbReference type="AlphaFoldDB" id="A0A0L0FI14"/>
<dbReference type="PANTHER" id="PTHR45911:SF4">
    <property type="entry name" value="MULTIPLE C2 AND TRANSMEMBRANE DOMAIN-CONTAINING PROTEIN"/>
    <property type="match status" value="1"/>
</dbReference>
<name>A0A0L0FI14_9EUKA</name>
<protein>
    <recommendedName>
        <fullName evidence="3">C2 domain-containing protein</fullName>
    </recommendedName>
</protein>
<gene>
    <name evidence="4" type="ORF">SARC_11403</name>
</gene>
<reference evidence="4 5" key="1">
    <citation type="submission" date="2011-02" db="EMBL/GenBank/DDBJ databases">
        <title>The Genome Sequence of Sphaeroforma arctica JP610.</title>
        <authorList>
            <consortium name="The Broad Institute Genome Sequencing Platform"/>
            <person name="Russ C."/>
            <person name="Cuomo C."/>
            <person name="Young S.K."/>
            <person name="Zeng Q."/>
            <person name="Gargeya S."/>
            <person name="Alvarado L."/>
            <person name="Berlin A."/>
            <person name="Chapman S.B."/>
            <person name="Chen Z."/>
            <person name="Freedman E."/>
            <person name="Gellesch M."/>
            <person name="Goldberg J."/>
            <person name="Griggs A."/>
            <person name="Gujja S."/>
            <person name="Heilman E."/>
            <person name="Heiman D."/>
            <person name="Howarth C."/>
            <person name="Mehta T."/>
            <person name="Neiman D."/>
            <person name="Pearson M."/>
            <person name="Roberts A."/>
            <person name="Saif S."/>
            <person name="Shea T."/>
            <person name="Shenoy N."/>
            <person name="Sisk P."/>
            <person name="Stolte C."/>
            <person name="Sykes S."/>
            <person name="White J."/>
            <person name="Yandava C."/>
            <person name="Burger G."/>
            <person name="Gray M.W."/>
            <person name="Holland P.W.H."/>
            <person name="King N."/>
            <person name="Lang F.B.F."/>
            <person name="Roger A.J."/>
            <person name="Ruiz-Trillo I."/>
            <person name="Haas B."/>
            <person name="Nusbaum C."/>
            <person name="Birren B."/>
        </authorList>
    </citation>
    <scope>NUCLEOTIDE SEQUENCE [LARGE SCALE GENOMIC DNA]</scope>
    <source>
        <strain evidence="4 5">JP610</strain>
    </source>
</reference>
<accession>A0A0L0FI14</accession>
<sequence length="61" mass="7085">MVFVHGWVTIKIYEARNLRSADMDGLSDPYVTADLGKQRLVKTKTIKNSLFPKWDERVKFA</sequence>
<dbReference type="PROSITE" id="PS50004">
    <property type="entry name" value="C2"/>
    <property type="match status" value="1"/>
</dbReference>
<dbReference type="Pfam" id="PF00168">
    <property type="entry name" value="C2"/>
    <property type="match status" value="1"/>
</dbReference>
<dbReference type="CDD" id="cd00030">
    <property type="entry name" value="C2"/>
    <property type="match status" value="1"/>
</dbReference>
<dbReference type="RefSeq" id="XP_014149988.1">
    <property type="nucleotide sequence ID" value="XM_014294513.1"/>
</dbReference>
<dbReference type="EMBL" id="KQ243265">
    <property type="protein sequence ID" value="KNC76086.1"/>
    <property type="molecule type" value="Genomic_DNA"/>
</dbReference>
<dbReference type="STRING" id="667725.A0A0L0FI14"/>
<dbReference type="InterPro" id="IPR000008">
    <property type="entry name" value="C2_dom"/>
</dbReference>
<feature type="non-terminal residue" evidence="4">
    <location>
        <position position="61"/>
    </location>
</feature>
<dbReference type="InterPro" id="IPR035892">
    <property type="entry name" value="C2_domain_sf"/>
</dbReference>
<feature type="domain" description="C2" evidence="3">
    <location>
        <begin position="1"/>
        <end position="61"/>
    </location>
</feature>
<evidence type="ECO:0000256" key="1">
    <source>
        <dbReference type="ARBA" id="ARBA00022723"/>
    </source>
</evidence>
<dbReference type="GeneID" id="25911907"/>
<evidence type="ECO:0000313" key="5">
    <source>
        <dbReference type="Proteomes" id="UP000054560"/>
    </source>
</evidence>
<evidence type="ECO:0000313" key="4">
    <source>
        <dbReference type="EMBL" id="KNC76086.1"/>
    </source>
</evidence>
<dbReference type="GO" id="GO:0005509">
    <property type="term" value="F:calcium ion binding"/>
    <property type="evidence" value="ECO:0007669"/>
    <property type="project" value="TreeGrafter"/>
</dbReference>
<keyword evidence="1" id="KW-0479">Metal-binding</keyword>
<dbReference type="Gene3D" id="2.60.40.150">
    <property type="entry name" value="C2 domain"/>
    <property type="match status" value="1"/>
</dbReference>
<organism evidence="4 5">
    <name type="scientific">Sphaeroforma arctica JP610</name>
    <dbReference type="NCBI Taxonomy" id="667725"/>
    <lineage>
        <taxon>Eukaryota</taxon>
        <taxon>Ichthyosporea</taxon>
        <taxon>Ichthyophonida</taxon>
        <taxon>Sphaeroforma</taxon>
    </lineage>
</organism>
<keyword evidence="5" id="KW-1185">Reference proteome</keyword>
<keyword evidence="2" id="KW-0106">Calcium</keyword>
<dbReference type="PANTHER" id="PTHR45911">
    <property type="entry name" value="C2 DOMAIN-CONTAINING PROTEIN"/>
    <property type="match status" value="1"/>
</dbReference>
<proteinExistence type="predicted"/>
<evidence type="ECO:0000256" key="2">
    <source>
        <dbReference type="ARBA" id="ARBA00022837"/>
    </source>
</evidence>
<evidence type="ECO:0000259" key="3">
    <source>
        <dbReference type="PROSITE" id="PS50004"/>
    </source>
</evidence>
<dbReference type="SUPFAM" id="SSF49562">
    <property type="entry name" value="C2 domain (Calcium/lipid-binding domain, CaLB)"/>
    <property type="match status" value="1"/>
</dbReference>